<sequence length="185" mass="20973">MEPASEATLKLSDLPVDLKFILLERCGDIDPVSIIALSQTCQSFRSVSGSEYGQSILFKALMAGTSLQSRLVYKIIKLRWKKRRWEELVNEGREPPPQQSQSESGPDPGYQKYPLGTAVQNYQPVSHERRQDLIKDLSKLQTTVRYFTKRFRATDFKANGIVDIASEKYILKHLGEFADITGSQC</sequence>
<reference evidence="2 3" key="1">
    <citation type="submission" date="2023-08" db="EMBL/GenBank/DDBJ databases">
        <authorList>
            <person name="Palmer J.M."/>
        </authorList>
    </citation>
    <scope>NUCLEOTIDE SEQUENCE [LARGE SCALE GENOMIC DNA]</scope>
    <source>
        <strain evidence="2 3">TWF481</strain>
    </source>
</reference>
<protein>
    <recommendedName>
        <fullName evidence="4">F-box domain-containing protein</fullName>
    </recommendedName>
</protein>
<keyword evidence="3" id="KW-1185">Reference proteome</keyword>
<evidence type="ECO:0000256" key="1">
    <source>
        <dbReference type="SAM" id="MobiDB-lite"/>
    </source>
</evidence>
<feature type="compositionally biased region" description="Low complexity" evidence="1">
    <location>
        <begin position="99"/>
        <end position="109"/>
    </location>
</feature>
<gene>
    <name evidence="2" type="ORF">TWF481_005592</name>
</gene>
<dbReference type="EMBL" id="JAVHJL010000003">
    <property type="protein sequence ID" value="KAK6507143.1"/>
    <property type="molecule type" value="Genomic_DNA"/>
</dbReference>
<comment type="caution">
    <text evidence="2">The sequence shown here is derived from an EMBL/GenBank/DDBJ whole genome shotgun (WGS) entry which is preliminary data.</text>
</comment>
<dbReference type="AlphaFoldDB" id="A0AAV9WEC7"/>
<evidence type="ECO:0008006" key="4">
    <source>
        <dbReference type="Google" id="ProtNLM"/>
    </source>
</evidence>
<dbReference type="CDD" id="cd09917">
    <property type="entry name" value="F-box_SF"/>
    <property type="match status" value="1"/>
</dbReference>
<evidence type="ECO:0000313" key="3">
    <source>
        <dbReference type="Proteomes" id="UP001370758"/>
    </source>
</evidence>
<name>A0AAV9WEC7_9PEZI</name>
<dbReference type="Proteomes" id="UP001370758">
    <property type="component" value="Unassembled WGS sequence"/>
</dbReference>
<organism evidence="2 3">
    <name type="scientific">Arthrobotrys musiformis</name>
    <dbReference type="NCBI Taxonomy" id="47236"/>
    <lineage>
        <taxon>Eukaryota</taxon>
        <taxon>Fungi</taxon>
        <taxon>Dikarya</taxon>
        <taxon>Ascomycota</taxon>
        <taxon>Pezizomycotina</taxon>
        <taxon>Orbiliomycetes</taxon>
        <taxon>Orbiliales</taxon>
        <taxon>Orbiliaceae</taxon>
        <taxon>Arthrobotrys</taxon>
    </lineage>
</organism>
<accession>A0AAV9WEC7</accession>
<proteinExistence type="predicted"/>
<evidence type="ECO:0000313" key="2">
    <source>
        <dbReference type="EMBL" id="KAK6507143.1"/>
    </source>
</evidence>
<feature type="region of interest" description="Disordered" evidence="1">
    <location>
        <begin position="89"/>
        <end position="110"/>
    </location>
</feature>